<accession>A0A6M3Y0H2</accession>
<proteinExistence type="predicted"/>
<dbReference type="EMBL" id="MT145098">
    <property type="protein sequence ID" value="QJI03552.1"/>
    <property type="molecule type" value="Genomic_DNA"/>
</dbReference>
<reference evidence="1" key="1">
    <citation type="submission" date="2020-03" db="EMBL/GenBank/DDBJ databases">
        <title>The deep terrestrial virosphere.</title>
        <authorList>
            <person name="Holmfeldt K."/>
            <person name="Nilsson E."/>
            <person name="Simone D."/>
            <person name="Lopez-Fernandez M."/>
            <person name="Wu X."/>
            <person name="de Brujin I."/>
            <person name="Lundin D."/>
            <person name="Andersson A."/>
            <person name="Bertilsson S."/>
            <person name="Dopson M."/>
        </authorList>
    </citation>
    <scope>NUCLEOTIDE SEQUENCE</scope>
    <source>
        <strain evidence="1">TM448B04658</strain>
    </source>
</reference>
<dbReference type="AlphaFoldDB" id="A0A6M3Y0H2"/>
<gene>
    <name evidence="1" type="ORF">TM448B04658_0004</name>
</gene>
<protein>
    <submittedName>
        <fullName evidence="1">Uncharacterized protein</fullName>
    </submittedName>
</protein>
<name>A0A6M3Y0H2_9ZZZZ</name>
<sequence length="215" mass="23568">MMNRFKVFLELEVRDRQGKVIQRHKQRSHSWVRNAYNMLLSELAEVNAGDSIWGAGYLNIKDKGGTLWYGAYPIGTHTARSMLDLGYGYMGAAGSVTNGIVVGSGTAAESFEDYVLQTLIANGISSGQLSYVASAVRNWVYDAGTKVYTISYSRYMNNNSGGIVSVNEVGLIVSAYVAGNVRQWYMSRDKLASTVNIPDTGQLKVTYTIKLTFAG</sequence>
<organism evidence="1">
    <name type="scientific">viral metagenome</name>
    <dbReference type="NCBI Taxonomy" id="1070528"/>
    <lineage>
        <taxon>unclassified sequences</taxon>
        <taxon>metagenomes</taxon>
        <taxon>organismal metagenomes</taxon>
    </lineage>
</organism>
<evidence type="ECO:0000313" key="1">
    <source>
        <dbReference type="EMBL" id="QJI03552.1"/>
    </source>
</evidence>